<dbReference type="Proteomes" id="UP001302676">
    <property type="component" value="Unassembled WGS sequence"/>
</dbReference>
<accession>A0AAN6V128</accession>
<dbReference type="InterPro" id="IPR045518">
    <property type="entry name" value="2EXR"/>
</dbReference>
<dbReference type="PANTHER" id="PTHR35910">
    <property type="entry name" value="2EXR DOMAIN-CONTAINING PROTEIN"/>
    <property type="match status" value="1"/>
</dbReference>
<protein>
    <recommendedName>
        <fullName evidence="1">2EXR domain-containing protein</fullName>
    </recommendedName>
</protein>
<evidence type="ECO:0000313" key="2">
    <source>
        <dbReference type="EMBL" id="KAK4142549.1"/>
    </source>
</evidence>
<reference evidence="2" key="2">
    <citation type="submission" date="2023-05" db="EMBL/GenBank/DDBJ databases">
        <authorList>
            <consortium name="Lawrence Berkeley National Laboratory"/>
            <person name="Steindorff A."/>
            <person name="Hensen N."/>
            <person name="Bonometti L."/>
            <person name="Westerberg I."/>
            <person name="Brannstrom I.O."/>
            <person name="Guillou S."/>
            <person name="Cros-Aarteil S."/>
            <person name="Calhoun S."/>
            <person name="Haridas S."/>
            <person name="Kuo A."/>
            <person name="Mondo S."/>
            <person name="Pangilinan J."/>
            <person name="Riley R."/>
            <person name="Labutti K."/>
            <person name="Andreopoulos B."/>
            <person name="Lipzen A."/>
            <person name="Chen C."/>
            <person name="Yanf M."/>
            <person name="Daum C."/>
            <person name="Ng V."/>
            <person name="Clum A."/>
            <person name="Ohm R."/>
            <person name="Martin F."/>
            <person name="Silar P."/>
            <person name="Natvig D."/>
            <person name="Lalanne C."/>
            <person name="Gautier V."/>
            <person name="Ament-Velasquez S.L."/>
            <person name="Kruys A."/>
            <person name="Hutchinson M.I."/>
            <person name="Powell A.J."/>
            <person name="Barry K."/>
            <person name="Miller A.N."/>
            <person name="Grigoriev I.V."/>
            <person name="Debuchy R."/>
            <person name="Gladieux P."/>
            <person name="Thoren M.H."/>
            <person name="Johannesson H."/>
        </authorList>
    </citation>
    <scope>NUCLEOTIDE SEQUENCE</scope>
    <source>
        <strain evidence="2">CBS 141.50</strain>
    </source>
</reference>
<keyword evidence="3" id="KW-1185">Reference proteome</keyword>
<dbReference type="Pfam" id="PF20150">
    <property type="entry name" value="2EXR"/>
    <property type="match status" value="1"/>
</dbReference>
<gene>
    <name evidence="2" type="ORF">C8A04DRAFT_13114</name>
</gene>
<reference evidence="2" key="1">
    <citation type="journal article" date="2023" name="Mol. Phylogenet. Evol.">
        <title>Genome-scale phylogeny and comparative genomics of the fungal order Sordariales.</title>
        <authorList>
            <person name="Hensen N."/>
            <person name="Bonometti L."/>
            <person name="Westerberg I."/>
            <person name="Brannstrom I.O."/>
            <person name="Guillou S."/>
            <person name="Cros-Aarteil S."/>
            <person name="Calhoun S."/>
            <person name="Haridas S."/>
            <person name="Kuo A."/>
            <person name="Mondo S."/>
            <person name="Pangilinan J."/>
            <person name="Riley R."/>
            <person name="LaButti K."/>
            <person name="Andreopoulos B."/>
            <person name="Lipzen A."/>
            <person name="Chen C."/>
            <person name="Yan M."/>
            <person name="Daum C."/>
            <person name="Ng V."/>
            <person name="Clum A."/>
            <person name="Steindorff A."/>
            <person name="Ohm R.A."/>
            <person name="Martin F."/>
            <person name="Silar P."/>
            <person name="Natvig D.O."/>
            <person name="Lalanne C."/>
            <person name="Gautier V."/>
            <person name="Ament-Velasquez S.L."/>
            <person name="Kruys A."/>
            <person name="Hutchinson M.I."/>
            <person name="Powell A.J."/>
            <person name="Barry K."/>
            <person name="Miller A.N."/>
            <person name="Grigoriev I.V."/>
            <person name="Debuchy R."/>
            <person name="Gladieux P."/>
            <person name="Hiltunen Thoren M."/>
            <person name="Johannesson H."/>
        </authorList>
    </citation>
    <scope>NUCLEOTIDE SEQUENCE</scope>
    <source>
        <strain evidence="2">CBS 141.50</strain>
    </source>
</reference>
<name>A0AAN6V128_9PEZI</name>
<evidence type="ECO:0000259" key="1">
    <source>
        <dbReference type="Pfam" id="PF20150"/>
    </source>
</evidence>
<organism evidence="2 3">
    <name type="scientific">Dichotomopilus funicola</name>
    <dbReference type="NCBI Taxonomy" id="1934379"/>
    <lineage>
        <taxon>Eukaryota</taxon>
        <taxon>Fungi</taxon>
        <taxon>Dikarya</taxon>
        <taxon>Ascomycota</taxon>
        <taxon>Pezizomycotina</taxon>
        <taxon>Sordariomycetes</taxon>
        <taxon>Sordariomycetidae</taxon>
        <taxon>Sordariales</taxon>
        <taxon>Chaetomiaceae</taxon>
        <taxon>Dichotomopilus</taxon>
    </lineage>
</organism>
<dbReference type="RefSeq" id="XP_062635920.1">
    <property type="nucleotide sequence ID" value="XM_062777587.1"/>
</dbReference>
<dbReference type="GeneID" id="87814200"/>
<dbReference type="EMBL" id="MU853596">
    <property type="protein sequence ID" value="KAK4142549.1"/>
    <property type="molecule type" value="Genomic_DNA"/>
</dbReference>
<proteinExistence type="predicted"/>
<evidence type="ECO:0000313" key="3">
    <source>
        <dbReference type="Proteomes" id="UP001302676"/>
    </source>
</evidence>
<dbReference type="AlphaFoldDB" id="A0AAN6V128"/>
<dbReference type="PANTHER" id="PTHR35910:SF6">
    <property type="entry name" value="2EXR DOMAIN-CONTAINING PROTEIN"/>
    <property type="match status" value="1"/>
</dbReference>
<sequence length="490" mass="56583">MSSLTTNPANADEDVRTNLDPTPLLFNDVYFDRQSESTFSPSPSTWAPFSRLPTELRLHIWKLSLQQHRMIEVDLLTIARNNIPRYTNRNHLGRIISDKNYTRRLRGRESYALSLTPLLRVSHEARAAALNFYHIHLPLSTGQVLYLNSEYDVVYARPRYKKHPVGGDYMRDDTFLLADFLHDVRAYDHKDHGITRLALGNEILHQFLDYFKGKTWLTPDKLHHPTAAASFAAILRHKLHTLFYIVDFRYSARGMGPNPFSSGWRTHFAQSFPLRRRGHVAGGFQWFPADPRPGVALDLRQVPLCEDPRTMLQGWRDLERVFFLFDSGVPTENQQQTAAASRESDDDGGHGGCRVYICPTQKWPTVPNTWPPVVPPTIDLDGDYKIQERAAEREAVWSRDELRQHFRDEVTQWEKQRANYPYSLQDSPPGSMYSADSPEEMEVFLEMEKLPCTAIGMWLMEAEAFPPPTDRRFHTFNLSSIRPGLLLFQV</sequence>
<comment type="caution">
    <text evidence="2">The sequence shown here is derived from an EMBL/GenBank/DDBJ whole genome shotgun (WGS) entry which is preliminary data.</text>
</comment>
<feature type="domain" description="2EXR" evidence="1">
    <location>
        <begin position="48"/>
        <end position="154"/>
    </location>
</feature>